<protein>
    <submittedName>
        <fullName evidence="1">Uncharacterized protein</fullName>
    </submittedName>
</protein>
<evidence type="ECO:0000313" key="1">
    <source>
        <dbReference type="EMBL" id="MFC4467049.1"/>
    </source>
</evidence>
<name>A0ABV8YQS2_9ACTN</name>
<comment type="caution">
    <text evidence="1">The sequence shown here is derived from an EMBL/GenBank/DDBJ whole genome shotgun (WGS) entry which is preliminary data.</text>
</comment>
<dbReference type="Proteomes" id="UP001596012">
    <property type="component" value="Unassembled WGS sequence"/>
</dbReference>
<reference evidence="2" key="1">
    <citation type="journal article" date="2019" name="Int. J. Syst. Evol. Microbiol.">
        <title>The Global Catalogue of Microorganisms (GCM) 10K type strain sequencing project: providing services to taxonomists for standard genome sequencing and annotation.</title>
        <authorList>
            <consortium name="The Broad Institute Genomics Platform"/>
            <consortium name="The Broad Institute Genome Sequencing Center for Infectious Disease"/>
            <person name="Wu L."/>
            <person name="Ma J."/>
        </authorList>
    </citation>
    <scope>NUCLEOTIDE SEQUENCE [LARGE SCALE GENOMIC DNA]</scope>
    <source>
        <strain evidence="2">DT43</strain>
    </source>
</reference>
<accession>A0ABV8YQS2</accession>
<keyword evidence="2" id="KW-1185">Reference proteome</keyword>
<dbReference type="EMBL" id="JBHSFG010000036">
    <property type="protein sequence ID" value="MFC4467049.1"/>
    <property type="molecule type" value="Genomic_DNA"/>
</dbReference>
<organism evidence="1 2">
    <name type="scientific">Streptomyces xiangluensis</name>
    <dbReference type="NCBI Taxonomy" id="2665720"/>
    <lineage>
        <taxon>Bacteria</taxon>
        <taxon>Bacillati</taxon>
        <taxon>Actinomycetota</taxon>
        <taxon>Actinomycetes</taxon>
        <taxon>Kitasatosporales</taxon>
        <taxon>Streptomycetaceae</taxon>
        <taxon>Streptomyces</taxon>
    </lineage>
</organism>
<gene>
    <name evidence="1" type="ORF">ACFPH6_21415</name>
</gene>
<dbReference type="RefSeq" id="WP_386344072.1">
    <property type="nucleotide sequence ID" value="NZ_JBHSFG010000036.1"/>
</dbReference>
<proteinExistence type="predicted"/>
<evidence type="ECO:0000313" key="2">
    <source>
        <dbReference type="Proteomes" id="UP001596012"/>
    </source>
</evidence>
<sequence length="79" mass="8300">MLIGEEPPRDATPTGFIDLVERVRDVLIAASAGTGETDGKDLDAVATYLTDALTSTAGDRRSLLAFARTHLRDAIEAAG</sequence>